<sequence>MNDKFNDMEDRFDDLEEKFTLMENLNEKLLLCTKRVTDLCSMQGKANEIAKMNNQSVIHQINQYEEEISDIEHKNNAMYNSVETAEPNGCHASDQPGQNNRCFVKLNETSGKDKEMFYMSSNNEDKPNGNNTPSKNQPDNTSKHNTSTRNKDDKPRNDLDNNSHNNIFQAAGGQHNRKPANLKIVTDSYENSNTAGLEEFINSLPEGISKDLFKRPRNESDTSTILVMNGEFVTHCDVETNTPKFENAMRILNEMNVIKNNSHNKLNELNDSDNAPASTSKQSIKIVKDTTSDTSSKSNIEMNDPPPIMMEFIKNMMNNNNNSKIVVLN</sequence>
<evidence type="ECO:0000256" key="1">
    <source>
        <dbReference type="SAM" id="Coils"/>
    </source>
</evidence>
<dbReference type="EMBL" id="MK072207">
    <property type="protein sequence ID" value="AYV80101.1"/>
    <property type="molecule type" value="Genomic_DNA"/>
</dbReference>
<keyword evidence="1" id="KW-0175">Coiled coil</keyword>
<feature type="coiled-coil region" evidence="1">
    <location>
        <begin position="5"/>
        <end position="81"/>
    </location>
</feature>
<proteinExistence type="predicted"/>
<accession>A0A3G5A1P0</accession>
<feature type="region of interest" description="Disordered" evidence="2">
    <location>
        <begin position="118"/>
        <end position="175"/>
    </location>
</feature>
<gene>
    <name evidence="3" type="ORF">Gaeavirus9_11</name>
</gene>
<feature type="compositionally biased region" description="Polar residues" evidence="2">
    <location>
        <begin position="264"/>
        <end position="283"/>
    </location>
</feature>
<feature type="compositionally biased region" description="Polar residues" evidence="2">
    <location>
        <begin position="128"/>
        <end position="148"/>
    </location>
</feature>
<reference evidence="3" key="1">
    <citation type="submission" date="2018-10" db="EMBL/GenBank/DDBJ databases">
        <title>Hidden diversity of soil giant viruses.</title>
        <authorList>
            <person name="Schulz F."/>
            <person name="Alteio L."/>
            <person name="Goudeau D."/>
            <person name="Ryan E.M."/>
            <person name="Malmstrom R.R."/>
            <person name="Blanchard J."/>
            <person name="Woyke T."/>
        </authorList>
    </citation>
    <scope>NUCLEOTIDE SEQUENCE</scope>
    <source>
        <strain evidence="3">GAV1</strain>
    </source>
</reference>
<evidence type="ECO:0000256" key="2">
    <source>
        <dbReference type="SAM" id="MobiDB-lite"/>
    </source>
</evidence>
<feature type="compositionally biased region" description="Basic and acidic residues" evidence="2">
    <location>
        <begin position="149"/>
        <end position="161"/>
    </location>
</feature>
<evidence type="ECO:0000313" key="3">
    <source>
        <dbReference type="EMBL" id="AYV80101.1"/>
    </source>
</evidence>
<feature type="region of interest" description="Disordered" evidence="2">
    <location>
        <begin position="264"/>
        <end position="306"/>
    </location>
</feature>
<organism evidence="3">
    <name type="scientific">Gaeavirus sp</name>
    <dbReference type="NCBI Taxonomy" id="2487767"/>
    <lineage>
        <taxon>Viruses</taxon>
        <taxon>Varidnaviria</taxon>
        <taxon>Bamfordvirae</taxon>
        <taxon>Nucleocytoviricota</taxon>
        <taxon>Megaviricetes</taxon>
        <taxon>Imitervirales</taxon>
        <taxon>Mimiviridae</taxon>
        <taxon>Klosneuvirinae</taxon>
    </lineage>
</organism>
<name>A0A3G5A1P0_9VIRU</name>
<protein>
    <submittedName>
        <fullName evidence="3">Uncharacterized protein</fullName>
    </submittedName>
</protein>